<dbReference type="InterPro" id="IPR029058">
    <property type="entry name" value="AB_hydrolase_fold"/>
</dbReference>
<dbReference type="InterPro" id="IPR011042">
    <property type="entry name" value="6-blade_b-propeller_TolB-like"/>
</dbReference>
<dbReference type="PANTHER" id="PTHR42776:SF27">
    <property type="entry name" value="DIPEPTIDYL PEPTIDASE FAMILY MEMBER 6"/>
    <property type="match status" value="1"/>
</dbReference>
<dbReference type="Gene3D" id="3.40.50.1820">
    <property type="entry name" value="alpha/beta hydrolase"/>
    <property type="match status" value="1"/>
</dbReference>
<name>A0A9W6W2W9_9ACTN</name>
<feature type="domain" description="Peptidase S9 prolyl oligopeptidase catalytic" evidence="2">
    <location>
        <begin position="395"/>
        <end position="597"/>
    </location>
</feature>
<dbReference type="Gene3D" id="2.120.10.30">
    <property type="entry name" value="TolB, C-terminal domain"/>
    <property type="match status" value="1"/>
</dbReference>
<evidence type="ECO:0000256" key="1">
    <source>
        <dbReference type="ARBA" id="ARBA00022801"/>
    </source>
</evidence>
<protein>
    <recommendedName>
        <fullName evidence="2">Peptidase S9 prolyl oligopeptidase catalytic domain-containing protein</fullName>
    </recommendedName>
</protein>
<evidence type="ECO:0000259" key="2">
    <source>
        <dbReference type="Pfam" id="PF00326"/>
    </source>
</evidence>
<dbReference type="InterPro" id="IPR001375">
    <property type="entry name" value="Peptidase_S9_cat"/>
</dbReference>
<organism evidence="3 4">
    <name type="scientific">Actinorhabdospora filicis</name>
    <dbReference type="NCBI Taxonomy" id="1785913"/>
    <lineage>
        <taxon>Bacteria</taxon>
        <taxon>Bacillati</taxon>
        <taxon>Actinomycetota</taxon>
        <taxon>Actinomycetes</taxon>
        <taxon>Micromonosporales</taxon>
        <taxon>Micromonosporaceae</taxon>
        <taxon>Actinorhabdospora</taxon>
    </lineage>
</organism>
<dbReference type="SUPFAM" id="SSF53474">
    <property type="entry name" value="alpha/beta-Hydrolases"/>
    <property type="match status" value="1"/>
</dbReference>
<dbReference type="Pfam" id="PF00326">
    <property type="entry name" value="Peptidase_S9"/>
    <property type="match status" value="1"/>
</dbReference>
<comment type="caution">
    <text evidence="3">The sequence shown here is derived from an EMBL/GenBank/DDBJ whole genome shotgun (WGS) entry which is preliminary data.</text>
</comment>
<evidence type="ECO:0000313" key="3">
    <source>
        <dbReference type="EMBL" id="GLZ77482.1"/>
    </source>
</evidence>
<keyword evidence="1" id="KW-0378">Hydrolase</keyword>
<evidence type="ECO:0000313" key="4">
    <source>
        <dbReference type="Proteomes" id="UP001165079"/>
    </source>
</evidence>
<sequence>MIAGTAGRRTPEDRAGSWRLLDERRRDDAVLLMNERAGKVMLATGDLQTPVPLPGIGHGSPLTARFDGSADRVMVQGEDAREAAFMYTVQRGSTTGRWNPPRPLRLPPGCGPLDFGGQGEDGVVVRHHAGAGGTDLCWYDAGTGVCRVLHRDPGWVYGAALSPDRRSVVFLVGGPVSLSATVWVCDIDGSARPLHPPNGHAAVSLPAWTADGRGLVFSSAYGRDHAAVLHLDPVNGTHHVLYADQHDIGVRVLTGDDRLLILENRDGASSLALLDPLTSAHPIPLALPGHGLATVVRRPELGPGDELRVTFTAPGLPSAVWAIAPEREPRSLTPEAGIDRTWRPERFHVAAADSVRVPVLDWFPGEERGDGRPAPAVVALHGGPEQQWLLQDEQMFELFHQRGIAVFAADLRGSIGFGMHYSSLDDGVKNFDVLLDLEAVHSTLEQRGADPRRAVLVGASFGAYQVLLALAHQPQLWAAGVAVSGVSDPLSYLDQTRPHRRAQRELAYGSAERDGARMAEMSPLNAAAKITSPLLLVHGALDVRVPVTQSREMARVIGEAGGDVTLREFPDEGHRFASSANRAVRNQLVADFVTTHTRETTT</sequence>
<dbReference type="PANTHER" id="PTHR42776">
    <property type="entry name" value="SERINE PEPTIDASE S9 FAMILY MEMBER"/>
    <property type="match status" value="1"/>
</dbReference>
<dbReference type="SUPFAM" id="SSF50993">
    <property type="entry name" value="Peptidase/esterase 'gauge' domain"/>
    <property type="match status" value="1"/>
</dbReference>
<dbReference type="GO" id="GO:0004252">
    <property type="term" value="F:serine-type endopeptidase activity"/>
    <property type="evidence" value="ECO:0007669"/>
    <property type="project" value="TreeGrafter"/>
</dbReference>
<dbReference type="AlphaFoldDB" id="A0A9W6W2W9"/>
<dbReference type="EMBL" id="BSTX01000001">
    <property type="protein sequence ID" value="GLZ77482.1"/>
    <property type="molecule type" value="Genomic_DNA"/>
</dbReference>
<dbReference type="GO" id="GO:0006508">
    <property type="term" value="P:proteolysis"/>
    <property type="evidence" value="ECO:0007669"/>
    <property type="project" value="InterPro"/>
</dbReference>
<accession>A0A9W6W2W9</accession>
<dbReference type="Proteomes" id="UP001165079">
    <property type="component" value="Unassembled WGS sequence"/>
</dbReference>
<proteinExistence type="predicted"/>
<reference evidence="3" key="1">
    <citation type="submission" date="2023-03" db="EMBL/GenBank/DDBJ databases">
        <title>Actinorhabdospora filicis NBRC 111898.</title>
        <authorList>
            <person name="Ichikawa N."/>
            <person name="Sato H."/>
            <person name="Tonouchi N."/>
        </authorList>
    </citation>
    <scope>NUCLEOTIDE SEQUENCE</scope>
    <source>
        <strain evidence="3">NBRC 111898</strain>
    </source>
</reference>
<keyword evidence="4" id="KW-1185">Reference proteome</keyword>
<gene>
    <name evidence="3" type="ORF">Afil01_22890</name>
</gene>